<reference evidence="1 2" key="1">
    <citation type="journal article" date="2021" name="Int. J. Syst. Evol. Microbiol.">
        <title>Clostridium zeae sp. nov., isolated from corn silage.</title>
        <authorList>
            <person name="Kobayashi H."/>
            <person name="Tanizawa Y."/>
            <person name="Yagura M."/>
            <person name="Sakamoto M."/>
            <person name="Ohkuma M."/>
            <person name="Tohno M."/>
        </authorList>
    </citation>
    <scope>NUCLEOTIDE SEQUENCE [LARGE SCALE GENOMIC DNA]</scope>
    <source>
        <strain evidence="1 2">CSC2</strain>
    </source>
</reference>
<accession>A0ABQ1E9L7</accession>
<sequence>MDKLQQLKRLLLTGVLLSEDSFTNNDADFILDGREMDVFDSEWIRNYNKIRKNENLKTPEVKELVDSIREISYKSTYKATQSSDLAGYISDDFGLIAEALLIDYNDNWVNALAYHYVEGKIPHSVLEPLKGQLYEIVLK</sequence>
<dbReference type="Proteomes" id="UP000663802">
    <property type="component" value="Unassembled WGS sequence"/>
</dbReference>
<proteinExistence type="predicted"/>
<gene>
    <name evidence="1" type="ORF">CSC2_20310</name>
</gene>
<dbReference type="EMBL" id="BMBA01000002">
    <property type="protein sequence ID" value="GFZ31505.1"/>
    <property type="molecule type" value="Genomic_DNA"/>
</dbReference>
<protein>
    <recommendedName>
        <fullName evidence="3">Phage protein</fullName>
    </recommendedName>
</protein>
<keyword evidence="2" id="KW-1185">Reference proteome</keyword>
<organism evidence="1 2">
    <name type="scientific">Clostridium zeae</name>
    <dbReference type="NCBI Taxonomy" id="2759022"/>
    <lineage>
        <taxon>Bacteria</taxon>
        <taxon>Bacillati</taxon>
        <taxon>Bacillota</taxon>
        <taxon>Clostridia</taxon>
        <taxon>Eubacteriales</taxon>
        <taxon>Clostridiaceae</taxon>
        <taxon>Clostridium</taxon>
    </lineage>
</organism>
<dbReference type="RefSeq" id="WP_206869824.1">
    <property type="nucleotide sequence ID" value="NZ_BMBA01000002.1"/>
</dbReference>
<evidence type="ECO:0000313" key="2">
    <source>
        <dbReference type="Proteomes" id="UP000663802"/>
    </source>
</evidence>
<name>A0ABQ1E9L7_9CLOT</name>
<evidence type="ECO:0000313" key="1">
    <source>
        <dbReference type="EMBL" id="GFZ31505.1"/>
    </source>
</evidence>
<evidence type="ECO:0008006" key="3">
    <source>
        <dbReference type="Google" id="ProtNLM"/>
    </source>
</evidence>
<comment type="caution">
    <text evidence="1">The sequence shown here is derived from an EMBL/GenBank/DDBJ whole genome shotgun (WGS) entry which is preliminary data.</text>
</comment>